<dbReference type="PANTHER" id="PTHR34383">
    <property type="entry name" value="POLYPHOSPHATE:AMP PHOSPHOTRANSFERASE-RELATED"/>
    <property type="match status" value="1"/>
</dbReference>
<dbReference type="AlphaFoldDB" id="A0A6J6SQZ8"/>
<keyword evidence="1" id="KW-0808">Transferase</keyword>
<gene>
    <name evidence="5" type="ORF">UFOPK2656_02632</name>
    <name evidence="6" type="ORF">UFOPK3099_01835</name>
    <name evidence="7" type="ORF">UFOPK3651_02513</name>
    <name evidence="4" type="ORF">UFOPK4189_02501</name>
</gene>
<reference evidence="5" key="1">
    <citation type="submission" date="2020-05" db="EMBL/GenBank/DDBJ databases">
        <authorList>
            <person name="Chiriac C."/>
            <person name="Salcher M."/>
            <person name="Ghai R."/>
            <person name="Kavagutti S V."/>
        </authorList>
    </citation>
    <scope>NUCLEOTIDE SEQUENCE</scope>
</reference>
<dbReference type="PIRSF" id="PIRSF028756">
    <property type="entry name" value="PPK2_prd"/>
    <property type="match status" value="1"/>
</dbReference>
<organism evidence="5">
    <name type="scientific">freshwater metagenome</name>
    <dbReference type="NCBI Taxonomy" id="449393"/>
    <lineage>
        <taxon>unclassified sequences</taxon>
        <taxon>metagenomes</taxon>
        <taxon>ecological metagenomes</taxon>
    </lineage>
</organism>
<dbReference type="InterPro" id="IPR022300">
    <property type="entry name" value="PPK2-rel_1"/>
</dbReference>
<dbReference type="SUPFAM" id="SSF52540">
    <property type="entry name" value="P-loop containing nucleoside triphosphate hydrolases"/>
    <property type="match status" value="1"/>
</dbReference>
<sequence>MANDPVKSLKVAPGSKVRLRSFDTGDTFGWHKESAVAELEQVKLRLEVVQQRLFGEERRSLLLVLQAMDAAGKDGTIRSIFSGMNPAGVTVSNFGVPSDEDAAHDYLWRAHAHTPAKGRIGVFNRSYYEDLLVVRVKGFVPRPVWSKRFDHINAFEQLLVDEGTTVVKVFLNVSKEVQRQRLQERLDDPEKRWKFRKGDLDDRKLWPEYAQAYEDVLTRTSQADAPWYVVPADHNWVRNLVVAKVLLHHLERMKPRLPESEEGLEGLVVE</sequence>
<evidence type="ECO:0000313" key="5">
    <source>
        <dbReference type="EMBL" id="CAB4737183.1"/>
    </source>
</evidence>
<name>A0A6J6SQZ8_9ZZZZ</name>
<dbReference type="GO" id="GO:0006797">
    <property type="term" value="P:polyphosphate metabolic process"/>
    <property type="evidence" value="ECO:0007669"/>
    <property type="project" value="InterPro"/>
</dbReference>
<dbReference type="GO" id="GO:0008976">
    <property type="term" value="F:polyphosphate kinase activity"/>
    <property type="evidence" value="ECO:0007669"/>
    <property type="project" value="InterPro"/>
</dbReference>
<dbReference type="NCBIfam" id="TIGR03709">
    <property type="entry name" value="PPK2_rel_1"/>
    <property type="match status" value="1"/>
</dbReference>
<feature type="domain" description="Polyphosphate kinase-2-related" evidence="3">
    <location>
        <begin position="32"/>
        <end position="256"/>
    </location>
</feature>
<dbReference type="EMBL" id="CAEZYF010000020">
    <property type="protein sequence ID" value="CAB4737183.1"/>
    <property type="molecule type" value="Genomic_DNA"/>
</dbReference>
<protein>
    <submittedName>
        <fullName evidence="5">Unannotated protein</fullName>
    </submittedName>
</protein>
<evidence type="ECO:0000313" key="7">
    <source>
        <dbReference type="EMBL" id="CAB4945916.1"/>
    </source>
</evidence>
<proteinExistence type="predicted"/>
<accession>A0A6J6SQZ8</accession>
<evidence type="ECO:0000256" key="1">
    <source>
        <dbReference type="ARBA" id="ARBA00022679"/>
    </source>
</evidence>
<dbReference type="EMBL" id="CAESGF010000017">
    <property type="protein sequence ID" value="CAB4364742.1"/>
    <property type="molecule type" value="Genomic_DNA"/>
</dbReference>
<keyword evidence="2" id="KW-0418">Kinase</keyword>
<dbReference type="PANTHER" id="PTHR34383:SF3">
    <property type="entry name" value="POLYPHOSPHATE:AMP PHOSPHOTRANSFERASE"/>
    <property type="match status" value="1"/>
</dbReference>
<dbReference type="InterPro" id="IPR022488">
    <property type="entry name" value="PPK2-related"/>
</dbReference>
<dbReference type="EMBL" id="CAFAAV010000151">
    <property type="protein sequence ID" value="CAB4828051.1"/>
    <property type="molecule type" value="Genomic_DNA"/>
</dbReference>
<dbReference type="InterPro" id="IPR027417">
    <property type="entry name" value="P-loop_NTPase"/>
</dbReference>
<dbReference type="EMBL" id="CAFBMT010000016">
    <property type="protein sequence ID" value="CAB4945916.1"/>
    <property type="molecule type" value="Genomic_DNA"/>
</dbReference>
<evidence type="ECO:0000259" key="3">
    <source>
        <dbReference type="Pfam" id="PF03976"/>
    </source>
</evidence>
<evidence type="ECO:0000313" key="4">
    <source>
        <dbReference type="EMBL" id="CAB4364742.1"/>
    </source>
</evidence>
<dbReference type="InterPro" id="IPR016898">
    <property type="entry name" value="Polyphosphate_phosphotransfera"/>
</dbReference>
<evidence type="ECO:0000256" key="2">
    <source>
        <dbReference type="ARBA" id="ARBA00022777"/>
    </source>
</evidence>
<dbReference type="Pfam" id="PF03976">
    <property type="entry name" value="PPK2"/>
    <property type="match status" value="1"/>
</dbReference>
<evidence type="ECO:0000313" key="6">
    <source>
        <dbReference type="EMBL" id="CAB4828051.1"/>
    </source>
</evidence>
<dbReference type="Gene3D" id="3.40.50.300">
    <property type="entry name" value="P-loop containing nucleotide triphosphate hydrolases"/>
    <property type="match status" value="1"/>
</dbReference>